<dbReference type="eggNOG" id="COG1249">
    <property type="taxonomic scope" value="Bacteria"/>
</dbReference>
<dbReference type="GO" id="GO:0009435">
    <property type="term" value="P:NAD+ biosynthetic process"/>
    <property type="evidence" value="ECO:0007669"/>
    <property type="project" value="InterPro"/>
</dbReference>
<dbReference type="KEGG" id="amr:AM1_2129"/>
<dbReference type="EMBL" id="CP000828">
    <property type="protein sequence ID" value="ABW27144.1"/>
    <property type="molecule type" value="Genomic_DNA"/>
</dbReference>
<protein>
    <recommendedName>
        <fullName evidence="3">FAD-dependent oxidoreductase</fullName>
    </recommendedName>
</protein>
<organism evidence="1 2">
    <name type="scientific">Acaryochloris marina (strain MBIC 11017)</name>
    <dbReference type="NCBI Taxonomy" id="329726"/>
    <lineage>
        <taxon>Bacteria</taxon>
        <taxon>Bacillati</taxon>
        <taxon>Cyanobacteriota</taxon>
        <taxon>Cyanophyceae</taxon>
        <taxon>Acaryochloridales</taxon>
        <taxon>Acaryochloridaceae</taxon>
        <taxon>Acaryochloris</taxon>
    </lineage>
</organism>
<reference evidence="1 2" key="1">
    <citation type="journal article" date="2008" name="Proc. Natl. Acad. Sci. U.S.A.">
        <title>Niche adaptation and genome expansion in the chlorophyll d-producing cyanobacterium Acaryochloris marina.</title>
        <authorList>
            <person name="Swingley W.D."/>
            <person name="Chen M."/>
            <person name="Cheung P.C."/>
            <person name="Conrad A.L."/>
            <person name="Dejesa L.C."/>
            <person name="Hao J."/>
            <person name="Honchak B.M."/>
            <person name="Karbach L.E."/>
            <person name="Kurdoglu A."/>
            <person name="Lahiri S."/>
            <person name="Mastrian S.D."/>
            <person name="Miyashita H."/>
            <person name="Page L."/>
            <person name="Ramakrishna P."/>
            <person name="Satoh S."/>
            <person name="Sattley W.M."/>
            <person name="Shimada Y."/>
            <person name="Taylor H.L."/>
            <person name="Tomo T."/>
            <person name="Tsuchiya T."/>
            <person name="Wang Z.T."/>
            <person name="Raymond J."/>
            <person name="Mimuro M."/>
            <person name="Blankenship R.E."/>
            <person name="Touchman J.W."/>
        </authorList>
    </citation>
    <scope>NUCLEOTIDE SEQUENCE [LARGE SCALE GENOMIC DNA]</scope>
    <source>
        <strain evidence="2">MBIC 11017</strain>
    </source>
</reference>
<evidence type="ECO:0000313" key="1">
    <source>
        <dbReference type="EMBL" id="ABW27144.1"/>
    </source>
</evidence>
<proteinExistence type="predicted"/>
<evidence type="ECO:0008006" key="3">
    <source>
        <dbReference type="Google" id="ProtNLM"/>
    </source>
</evidence>
<evidence type="ECO:0000313" key="2">
    <source>
        <dbReference type="Proteomes" id="UP000000268"/>
    </source>
</evidence>
<dbReference type="Proteomes" id="UP000000268">
    <property type="component" value="Chromosome"/>
</dbReference>
<dbReference type="GO" id="GO:0008734">
    <property type="term" value="F:L-aspartate oxidase activity"/>
    <property type="evidence" value="ECO:0007669"/>
    <property type="project" value="InterPro"/>
</dbReference>
<dbReference type="RefSeq" id="WP_012162626.1">
    <property type="nucleotide sequence ID" value="NC_009925.1"/>
</dbReference>
<dbReference type="STRING" id="329726.AM1_2129"/>
<dbReference type="HOGENOM" id="CLU_029779_1_0_3"/>
<name>B0BZT4_ACAM1</name>
<gene>
    <name evidence="1" type="ordered locus">AM1_2129</name>
</gene>
<accession>B0BZT4</accession>
<dbReference type="InterPro" id="IPR036188">
    <property type="entry name" value="FAD/NAD-bd_sf"/>
</dbReference>
<dbReference type="OrthoDB" id="500092at2"/>
<dbReference type="PANTHER" id="PTHR42716">
    <property type="entry name" value="L-ASPARTATE OXIDASE"/>
    <property type="match status" value="1"/>
</dbReference>
<dbReference type="Pfam" id="PF12831">
    <property type="entry name" value="FAD_oxidored"/>
    <property type="match status" value="1"/>
</dbReference>
<dbReference type="AlphaFoldDB" id="B0BZT4"/>
<sequence>MSKTGNGILEAHFFLRPAADQELTTPILIVGGSTAAYAATLGALQAGAKVCLVQPQLVLGGQFTSQGLPASDDGKLLTPYELIPPDRRDPNQLRDSEYFALSRSQRQFRQCQRQNQPVAHQILQNPGGSWVSHLSVTPTVAANCLNAAIRPFLEQGLLTLIPWSIPIRVLMEESPRRILGVQFKDKQTHHQFTVRAQITIEATDLGELLELGKIPSRVGQESRSQTQEAVLPEDPRPECQQAITFCAVVERSSQSPPPLPAPSGYDHQPWLQSCDFTDEFWIHQPDRWQKHDFYDPDGMFRYRRLYRSQKSDTVHPGDITVLNWATSPLGVNGRPPDPSAPLGCGNDYPFGCLLGVSPEQRQEQVIRARDRTQAYIHYLQTQSHPELKPRGDLTWTEDGIALEPYIREARRGIALTTIRHEDVAAKFFPNQVRARTFTDSVGIGQYHYLDVHPNHAQGHVELGDGHDALPFTLPLSALIPIDTEGLILSAKSIGTTHITNAAYRMHPMEWTIGEAGGHLAAFALMEGVTAQEITQQPTLRMAFQTHLTHQGIPIAWLNDISHEDPDFAAIQVLTTNGILPLQNLQTLNFMPEEAISWGRFRHALIQVLQRLREATPLPFSNVTSMKAASSVAKAWLEGQNSLDRFQFDPEQPITFSQSKLLLEQLALALVPENFNVTLAENKPMTNRIAAQILWQLWTSTCHP</sequence>
<dbReference type="SUPFAM" id="SSF51905">
    <property type="entry name" value="FAD/NAD(P)-binding domain"/>
    <property type="match status" value="1"/>
</dbReference>
<keyword evidence="2" id="KW-1185">Reference proteome</keyword>
<dbReference type="PANTHER" id="PTHR42716:SF1">
    <property type="entry name" value="SLL0471 PROTEIN"/>
    <property type="match status" value="1"/>
</dbReference>
<dbReference type="InterPro" id="IPR005288">
    <property type="entry name" value="NadB"/>
</dbReference>